<sequence>MIRPVSPVPASEYHGRRAFVCLDTSLSVEKDPREYTVNAHLFEDHMGRGLQHKPTSKSTWLSIFNRCCFTRTPRCM</sequence>
<dbReference type="EMBL" id="JH711574">
    <property type="protein sequence ID" value="EIW85026.1"/>
    <property type="molecule type" value="Genomic_DNA"/>
</dbReference>
<organism evidence="1 2">
    <name type="scientific">Coniophora puteana (strain RWD-64-598)</name>
    <name type="common">Brown rot fungus</name>
    <dbReference type="NCBI Taxonomy" id="741705"/>
    <lineage>
        <taxon>Eukaryota</taxon>
        <taxon>Fungi</taxon>
        <taxon>Dikarya</taxon>
        <taxon>Basidiomycota</taxon>
        <taxon>Agaricomycotina</taxon>
        <taxon>Agaricomycetes</taxon>
        <taxon>Agaricomycetidae</taxon>
        <taxon>Boletales</taxon>
        <taxon>Coniophorineae</taxon>
        <taxon>Coniophoraceae</taxon>
        <taxon>Coniophora</taxon>
    </lineage>
</organism>
<protein>
    <submittedName>
        <fullName evidence="1">Uncharacterized protein</fullName>
    </submittedName>
</protein>
<comment type="caution">
    <text evidence="1">The sequence shown here is derived from an EMBL/GenBank/DDBJ whole genome shotgun (WGS) entry which is preliminary data.</text>
</comment>
<feature type="non-terminal residue" evidence="1">
    <location>
        <position position="76"/>
    </location>
</feature>
<evidence type="ECO:0000313" key="2">
    <source>
        <dbReference type="Proteomes" id="UP000053558"/>
    </source>
</evidence>
<accession>A0A5M3N154</accession>
<reference evidence="2" key="1">
    <citation type="journal article" date="2012" name="Science">
        <title>The Paleozoic origin of enzymatic lignin decomposition reconstructed from 31 fungal genomes.</title>
        <authorList>
            <person name="Floudas D."/>
            <person name="Binder M."/>
            <person name="Riley R."/>
            <person name="Barry K."/>
            <person name="Blanchette R.A."/>
            <person name="Henrissat B."/>
            <person name="Martinez A.T."/>
            <person name="Otillar R."/>
            <person name="Spatafora J.W."/>
            <person name="Yadav J.S."/>
            <person name="Aerts A."/>
            <person name="Benoit I."/>
            <person name="Boyd A."/>
            <person name="Carlson A."/>
            <person name="Copeland A."/>
            <person name="Coutinho P.M."/>
            <person name="de Vries R.P."/>
            <person name="Ferreira P."/>
            <person name="Findley K."/>
            <person name="Foster B."/>
            <person name="Gaskell J."/>
            <person name="Glotzer D."/>
            <person name="Gorecki P."/>
            <person name="Heitman J."/>
            <person name="Hesse C."/>
            <person name="Hori C."/>
            <person name="Igarashi K."/>
            <person name="Jurgens J.A."/>
            <person name="Kallen N."/>
            <person name="Kersten P."/>
            <person name="Kohler A."/>
            <person name="Kuees U."/>
            <person name="Kumar T.K.A."/>
            <person name="Kuo A."/>
            <person name="LaButti K."/>
            <person name="Larrondo L.F."/>
            <person name="Lindquist E."/>
            <person name="Ling A."/>
            <person name="Lombard V."/>
            <person name="Lucas S."/>
            <person name="Lundell T."/>
            <person name="Martin R."/>
            <person name="McLaughlin D.J."/>
            <person name="Morgenstern I."/>
            <person name="Morin E."/>
            <person name="Murat C."/>
            <person name="Nagy L.G."/>
            <person name="Nolan M."/>
            <person name="Ohm R.A."/>
            <person name="Patyshakuliyeva A."/>
            <person name="Rokas A."/>
            <person name="Ruiz-Duenas F.J."/>
            <person name="Sabat G."/>
            <person name="Salamov A."/>
            <person name="Samejima M."/>
            <person name="Schmutz J."/>
            <person name="Slot J.C."/>
            <person name="St John F."/>
            <person name="Stenlid J."/>
            <person name="Sun H."/>
            <person name="Sun S."/>
            <person name="Syed K."/>
            <person name="Tsang A."/>
            <person name="Wiebenga A."/>
            <person name="Young D."/>
            <person name="Pisabarro A."/>
            <person name="Eastwood D.C."/>
            <person name="Martin F."/>
            <person name="Cullen D."/>
            <person name="Grigoriev I.V."/>
            <person name="Hibbett D.S."/>
        </authorList>
    </citation>
    <scope>NUCLEOTIDE SEQUENCE [LARGE SCALE GENOMIC DNA]</scope>
    <source>
        <strain evidence="2">RWD-64-598 SS2</strain>
    </source>
</reference>
<keyword evidence="2" id="KW-1185">Reference proteome</keyword>
<dbReference type="AlphaFoldDB" id="A0A5M3N154"/>
<dbReference type="KEGG" id="cput:CONPUDRAFT_79721"/>
<gene>
    <name evidence="1" type="ORF">CONPUDRAFT_79721</name>
</gene>
<name>A0A5M3N154_CONPW</name>
<dbReference type="Proteomes" id="UP000053558">
    <property type="component" value="Unassembled WGS sequence"/>
</dbReference>
<dbReference type="RefSeq" id="XP_007764266.1">
    <property type="nucleotide sequence ID" value="XM_007766076.1"/>
</dbReference>
<dbReference type="GeneID" id="19209971"/>
<evidence type="ECO:0000313" key="1">
    <source>
        <dbReference type="EMBL" id="EIW85026.1"/>
    </source>
</evidence>
<proteinExistence type="predicted"/>